<gene>
    <name evidence="15" type="ORF">SAMN05444168_4676</name>
</gene>
<dbReference type="SMART" id="SM00388">
    <property type="entry name" value="HisKA"/>
    <property type="match status" value="1"/>
</dbReference>
<dbReference type="CDD" id="cd00075">
    <property type="entry name" value="HATPase"/>
    <property type="match status" value="1"/>
</dbReference>
<keyword evidence="10 13" id="KW-1133">Transmembrane helix</keyword>
<dbReference type="RefSeq" id="WP_074266749.1">
    <property type="nucleotide sequence ID" value="NZ_FSRM01000002.1"/>
</dbReference>
<sequence length="453" mass="49551">MKSIRRWLLGWLICGLATASGIAALAIFHTARDEAGELFDYELRTVALSLPANVETAETVEREGEEAAGISDDRILIEIWDKDGRLVYHSRESAVLTRLPAGIRTIDRSEGQWRVFGLQQADRFIQVAQPVSVREALALQLALHTLWPLGVFVPVTILLVLFVVAWGLAPIGGLSRLLATRSLDSLEPLRLDGRVPVEVRPLVEALNDLLLRLNVAAEARRAFIADAAHELRSPLAALKLQLQAASNNGTLKDDGQTLERIDRRLNRMIRLVQQLLTLAREDAQSTSVGASVSLRRLGEQAVSDFSLLADEKQIDLGLEFRQPVTREDACNVLTDPHALGVLLNNLIDNAIRYTPQGGKVDVVLTRTSERLGLEVVDNGPGIPEQDLGRVLDRFYRGEHAKGTGSGLGLAIAARIAQRQQLTLSLRNNVGVGGLTVSVSGFMRVAEREITNPS</sequence>
<dbReference type="GO" id="GO:0000155">
    <property type="term" value="F:phosphorelay sensor kinase activity"/>
    <property type="evidence" value="ECO:0007669"/>
    <property type="project" value="InterPro"/>
</dbReference>
<dbReference type="PANTHER" id="PTHR45436">
    <property type="entry name" value="SENSOR HISTIDINE KINASE YKOH"/>
    <property type="match status" value="1"/>
</dbReference>
<evidence type="ECO:0000256" key="12">
    <source>
        <dbReference type="ARBA" id="ARBA00023136"/>
    </source>
</evidence>
<feature type="transmembrane region" description="Helical" evidence="13">
    <location>
        <begin position="146"/>
        <end position="169"/>
    </location>
</feature>
<evidence type="ECO:0000256" key="5">
    <source>
        <dbReference type="ARBA" id="ARBA00022679"/>
    </source>
</evidence>
<feature type="domain" description="Histidine kinase" evidence="14">
    <location>
        <begin position="226"/>
        <end position="444"/>
    </location>
</feature>
<dbReference type="PANTHER" id="PTHR45436:SF14">
    <property type="entry name" value="SENSOR PROTEIN QSEC"/>
    <property type="match status" value="1"/>
</dbReference>
<comment type="subcellular location">
    <subcellularLocation>
        <location evidence="2">Membrane</location>
        <topology evidence="2">Multi-pass membrane protein</topology>
    </subcellularLocation>
</comment>
<evidence type="ECO:0000256" key="10">
    <source>
        <dbReference type="ARBA" id="ARBA00022989"/>
    </source>
</evidence>
<dbReference type="Proteomes" id="UP000184693">
    <property type="component" value="Unassembled WGS sequence"/>
</dbReference>
<evidence type="ECO:0000256" key="1">
    <source>
        <dbReference type="ARBA" id="ARBA00000085"/>
    </source>
</evidence>
<dbReference type="CDD" id="cd00082">
    <property type="entry name" value="HisKA"/>
    <property type="match status" value="1"/>
</dbReference>
<dbReference type="SUPFAM" id="SSF47384">
    <property type="entry name" value="Homodimeric domain of signal transducing histidine kinase"/>
    <property type="match status" value="1"/>
</dbReference>
<dbReference type="PROSITE" id="PS50109">
    <property type="entry name" value="HIS_KIN"/>
    <property type="match status" value="1"/>
</dbReference>
<keyword evidence="12 13" id="KW-0472">Membrane</keyword>
<dbReference type="EMBL" id="FSRM01000002">
    <property type="protein sequence ID" value="SIO45568.1"/>
    <property type="molecule type" value="Genomic_DNA"/>
</dbReference>
<dbReference type="InterPro" id="IPR005467">
    <property type="entry name" value="His_kinase_dom"/>
</dbReference>
<keyword evidence="5" id="KW-0808">Transferase</keyword>
<keyword evidence="11" id="KW-0902">Two-component regulatory system</keyword>
<evidence type="ECO:0000313" key="15">
    <source>
        <dbReference type="EMBL" id="SIO45568.1"/>
    </source>
</evidence>
<organism evidence="15 16">
    <name type="scientific">Paraburkholderia phenazinium</name>
    <dbReference type="NCBI Taxonomy" id="60549"/>
    <lineage>
        <taxon>Bacteria</taxon>
        <taxon>Pseudomonadati</taxon>
        <taxon>Pseudomonadota</taxon>
        <taxon>Betaproteobacteria</taxon>
        <taxon>Burkholderiales</taxon>
        <taxon>Burkholderiaceae</taxon>
        <taxon>Paraburkholderia</taxon>
    </lineage>
</organism>
<keyword evidence="4" id="KW-0597">Phosphoprotein</keyword>
<keyword evidence="7" id="KW-0547">Nucleotide-binding</keyword>
<dbReference type="EC" id="2.7.13.3" evidence="3"/>
<dbReference type="InterPro" id="IPR036890">
    <property type="entry name" value="HATPase_C_sf"/>
</dbReference>
<dbReference type="SMART" id="SM00387">
    <property type="entry name" value="HATPase_c"/>
    <property type="match status" value="1"/>
</dbReference>
<dbReference type="InterPro" id="IPR050428">
    <property type="entry name" value="TCS_sensor_his_kinase"/>
</dbReference>
<proteinExistence type="predicted"/>
<dbReference type="Gene3D" id="1.10.287.130">
    <property type="match status" value="1"/>
</dbReference>
<dbReference type="InterPro" id="IPR003661">
    <property type="entry name" value="HisK_dim/P_dom"/>
</dbReference>
<evidence type="ECO:0000256" key="6">
    <source>
        <dbReference type="ARBA" id="ARBA00022692"/>
    </source>
</evidence>
<name>A0A1N6JMG9_9BURK</name>
<dbReference type="GO" id="GO:0005886">
    <property type="term" value="C:plasma membrane"/>
    <property type="evidence" value="ECO:0007669"/>
    <property type="project" value="TreeGrafter"/>
</dbReference>
<evidence type="ECO:0000256" key="7">
    <source>
        <dbReference type="ARBA" id="ARBA00022741"/>
    </source>
</evidence>
<dbReference type="PRINTS" id="PR00344">
    <property type="entry name" value="BCTRLSENSOR"/>
</dbReference>
<keyword evidence="6 13" id="KW-0812">Transmembrane</keyword>
<dbReference type="Gene3D" id="3.30.565.10">
    <property type="entry name" value="Histidine kinase-like ATPase, C-terminal domain"/>
    <property type="match status" value="1"/>
</dbReference>
<evidence type="ECO:0000256" key="3">
    <source>
        <dbReference type="ARBA" id="ARBA00012438"/>
    </source>
</evidence>
<dbReference type="Pfam" id="PF00512">
    <property type="entry name" value="HisKA"/>
    <property type="match status" value="1"/>
</dbReference>
<dbReference type="GO" id="GO:0005524">
    <property type="term" value="F:ATP binding"/>
    <property type="evidence" value="ECO:0007669"/>
    <property type="project" value="UniProtKB-KW"/>
</dbReference>
<evidence type="ECO:0000256" key="4">
    <source>
        <dbReference type="ARBA" id="ARBA00022553"/>
    </source>
</evidence>
<protein>
    <recommendedName>
        <fullName evidence="3">histidine kinase</fullName>
        <ecNumber evidence="3">2.7.13.3</ecNumber>
    </recommendedName>
</protein>
<dbReference type="InterPro" id="IPR004358">
    <property type="entry name" value="Sig_transdc_His_kin-like_C"/>
</dbReference>
<reference evidence="15 16" key="1">
    <citation type="submission" date="2016-11" db="EMBL/GenBank/DDBJ databases">
        <authorList>
            <person name="Jaros S."/>
            <person name="Januszkiewicz K."/>
            <person name="Wedrychowicz H."/>
        </authorList>
    </citation>
    <scope>NUCLEOTIDE SEQUENCE [LARGE SCALE GENOMIC DNA]</scope>
    <source>
        <strain evidence="15 16">GAS86</strain>
    </source>
</reference>
<evidence type="ECO:0000259" key="14">
    <source>
        <dbReference type="PROSITE" id="PS50109"/>
    </source>
</evidence>
<evidence type="ECO:0000256" key="9">
    <source>
        <dbReference type="ARBA" id="ARBA00022840"/>
    </source>
</evidence>
<dbReference type="InterPro" id="IPR036097">
    <property type="entry name" value="HisK_dim/P_sf"/>
</dbReference>
<comment type="catalytic activity">
    <reaction evidence="1">
        <text>ATP + protein L-histidine = ADP + protein N-phospho-L-histidine.</text>
        <dbReference type="EC" id="2.7.13.3"/>
    </reaction>
</comment>
<dbReference type="InterPro" id="IPR003594">
    <property type="entry name" value="HATPase_dom"/>
</dbReference>
<dbReference type="SUPFAM" id="SSF55874">
    <property type="entry name" value="ATPase domain of HSP90 chaperone/DNA topoisomerase II/histidine kinase"/>
    <property type="match status" value="1"/>
</dbReference>
<dbReference type="Pfam" id="PF02518">
    <property type="entry name" value="HATPase_c"/>
    <property type="match status" value="1"/>
</dbReference>
<keyword evidence="9" id="KW-0067">ATP-binding</keyword>
<evidence type="ECO:0000256" key="2">
    <source>
        <dbReference type="ARBA" id="ARBA00004141"/>
    </source>
</evidence>
<evidence type="ECO:0000313" key="16">
    <source>
        <dbReference type="Proteomes" id="UP000184693"/>
    </source>
</evidence>
<evidence type="ECO:0000256" key="8">
    <source>
        <dbReference type="ARBA" id="ARBA00022777"/>
    </source>
</evidence>
<evidence type="ECO:0000256" key="13">
    <source>
        <dbReference type="SAM" id="Phobius"/>
    </source>
</evidence>
<dbReference type="OrthoDB" id="8554694at2"/>
<keyword evidence="8 15" id="KW-0418">Kinase</keyword>
<accession>A0A1N6JMG9</accession>
<dbReference type="AlphaFoldDB" id="A0A1N6JMG9"/>
<evidence type="ECO:0000256" key="11">
    <source>
        <dbReference type="ARBA" id="ARBA00023012"/>
    </source>
</evidence>